<dbReference type="Proteomes" id="UP000295344">
    <property type="component" value="Unassembled WGS sequence"/>
</dbReference>
<dbReference type="InterPro" id="IPR036188">
    <property type="entry name" value="FAD/NAD-bd_sf"/>
</dbReference>
<dbReference type="Pfam" id="PF01266">
    <property type="entry name" value="DAO"/>
    <property type="match status" value="1"/>
</dbReference>
<protein>
    <submittedName>
        <fullName evidence="2">Glycine/D-amino acid oxidase-like deaminating enzyme</fullName>
    </submittedName>
</protein>
<organism evidence="2 3">
    <name type="scientific">Amnibacterium kyonggiense</name>
    <dbReference type="NCBI Taxonomy" id="595671"/>
    <lineage>
        <taxon>Bacteria</taxon>
        <taxon>Bacillati</taxon>
        <taxon>Actinomycetota</taxon>
        <taxon>Actinomycetes</taxon>
        <taxon>Micrococcales</taxon>
        <taxon>Microbacteriaceae</taxon>
        <taxon>Amnibacterium</taxon>
    </lineage>
</organism>
<evidence type="ECO:0000259" key="1">
    <source>
        <dbReference type="Pfam" id="PF01266"/>
    </source>
</evidence>
<sequence length="368" mass="41461">MSYDAIVIGGGFYGLRVAMHLRERCGSRSVLVLEAAQELMGRASYTNQARVHNGYHYPRSLLTGYRSQVNFPRFVEEYRDAVVSDFPHYYGIARTLSKTSARQFELFCRRIGSKVGPAPAAISSLFDSSRIEELFLVQEPAFDSRILRRLLLERIECIGGIDIEVGVRVERVEGRHGTIEVHAPGITFRAPRVVSALYSGTNVLLEASDLPVIGLQHELTELALVELPDELEGAAFTVMDGPFFSLMPFPSRGLHSLSHVRYTPHHRWSERAAGETRDPYDLIRRLQGHSRFSSMKADVVRYFPGARRMEHRDSLYEAKTVLARSSGDDSRPILYRPDHGIPGYTCVMGGKLDNIYDVLLELEHQHAA</sequence>
<dbReference type="AlphaFoldDB" id="A0A4R7FDC5"/>
<comment type="caution">
    <text evidence="2">The sequence shown here is derived from an EMBL/GenBank/DDBJ whole genome shotgun (WGS) entry which is preliminary data.</text>
</comment>
<gene>
    <name evidence="2" type="ORF">CLV52_3483</name>
</gene>
<dbReference type="EMBL" id="SOAM01000004">
    <property type="protein sequence ID" value="TDS74959.1"/>
    <property type="molecule type" value="Genomic_DNA"/>
</dbReference>
<reference evidence="2 3" key="1">
    <citation type="submission" date="2019-03" db="EMBL/GenBank/DDBJ databases">
        <title>Genomic Encyclopedia of Archaeal and Bacterial Type Strains, Phase II (KMG-II): from individual species to whole genera.</title>
        <authorList>
            <person name="Goeker M."/>
        </authorList>
    </citation>
    <scope>NUCLEOTIDE SEQUENCE [LARGE SCALE GENOMIC DNA]</scope>
    <source>
        <strain evidence="2 3">DSM 24782</strain>
    </source>
</reference>
<keyword evidence="3" id="KW-1185">Reference proteome</keyword>
<proteinExistence type="predicted"/>
<dbReference type="SUPFAM" id="SSF51905">
    <property type="entry name" value="FAD/NAD(P)-binding domain"/>
    <property type="match status" value="1"/>
</dbReference>
<dbReference type="Gene3D" id="3.50.50.60">
    <property type="entry name" value="FAD/NAD(P)-binding domain"/>
    <property type="match status" value="1"/>
</dbReference>
<dbReference type="InterPro" id="IPR006076">
    <property type="entry name" value="FAD-dep_OxRdtase"/>
</dbReference>
<dbReference type="Gene3D" id="3.30.9.10">
    <property type="entry name" value="D-Amino Acid Oxidase, subunit A, domain 2"/>
    <property type="match status" value="1"/>
</dbReference>
<evidence type="ECO:0000313" key="2">
    <source>
        <dbReference type="EMBL" id="TDS74959.1"/>
    </source>
</evidence>
<dbReference type="OrthoDB" id="9815989at2"/>
<name>A0A4R7FDC5_9MICO</name>
<dbReference type="RefSeq" id="WP_133767616.1">
    <property type="nucleotide sequence ID" value="NZ_BAAARP010000001.1"/>
</dbReference>
<evidence type="ECO:0000313" key="3">
    <source>
        <dbReference type="Proteomes" id="UP000295344"/>
    </source>
</evidence>
<feature type="domain" description="FAD dependent oxidoreductase" evidence="1">
    <location>
        <begin position="4"/>
        <end position="345"/>
    </location>
</feature>
<accession>A0A4R7FDC5</accession>